<protein>
    <recommendedName>
        <fullName evidence="4">ACB domain-containing protein</fullName>
    </recommendedName>
</protein>
<dbReference type="EMBL" id="JANAWD010000168">
    <property type="protein sequence ID" value="KAJ3484997.1"/>
    <property type="molecule type" value="Genomic_DNA"/>
</dbReference>
<evidence type="ECO:0000256" key="1">
    <source>
        <dbReference type="ARBA" id="ARBA00023121"/>
    </source>
</evidence>
<dbReference type="PROSITE" id="PS51228">
    <property type="entry name" value="ACB_2"/>
    <property type="match status" value="1"/>
</dbReference>
<feature type="domain" description="ACB" evidence="4">
    <location>
        <begin position="1"/>
        <end position="55"/>
    </location>
</feature>
<dbReference type="InterPro" id="IPR000582">
    <property type="entry name" value="Acyl-CoA-binding_protein"/>
</dbReference>
<keyword evidence="6" id="KW-1185">Reference proteome</keyword>
<dbReference type="InterPro" id="IPR014352">
    <property type="entry name" value="FERM/acyl-CoA-bd_prot_sf"/>
</dbReference>
<feature type="compositionally biased region" description="Low complexity" evidence="2">
    <location>
        <begin position="81"/>
        <end position="103"/>
    </location>
</feature>
<feature type="compositionally biased region" description="Acidic residues" evidence="2">
    <location>
        <begin position="144"/>
        <end position="155"/>
    </location>
</feature>
<accession>A0AAD5YE21</accession>
<dbReference type="AlphaFoldDB" id="A0AAD5YE21"/>
<keyword evidence="3" id="KW-1133">Transmembrane helix</keyword>
<evidence type="ECO:0000256" key="2">
    <source>
        <dbReference type="SAM" id="MobiDB-lite"/>
    </source>
</evidence>
<dbReference type="Gene3D" id="1.20.80.10">
    <property type="match status" value="1"/>
</dbReference>
<keyword evidence="3" id="KW-0812">Transmembrane</keyword>
<evidence type="ECO:0000313" key="5">
    <source>
        <dbReference type="EMBL" id="KAJ3484997.1"/>
    </source>
</evidence>
<dbReference type="PANTHER" id="PTHR23310">
    <property type="entry name" value="ACYL-COA-BINDING PROTEIN, ACBP"/>
    <property type="match status" value="1"/>
</dbReference>
<feature type="compositionally biased region" description="Gly residues" evidence="2">
    <location>
        <begin position="333"/>
        <end position="342"/>
    </location>
</feature>
<reference evidence="5" key="1">
    <citation type="submission" date="2022-07" db="EMBL/GenBank/DDBJ databases">
        <title>Genome Sequence of Physisporinus lineatus.</title>
        <authorList>
            <person name="Buettner E."/>
        </authorList>
    </citation>
    <scope>NUCLEOTIDE SEQUENCE</scope>
    <source>
        <strain evidence="5">VT162</strain>
    </source>
</reference>
<evidence type="ECO:0000259" key="4">
    <source>
        <dbReference type="PROSITE" id="PS51228"/>
    </source>
</evidence>
<evidence type="ECO:0000313" key="6">
    <source>
        <dbReference type="Proteomes" id="UP001212997"/>
    </source>
</evidence>
<dbReference type="SUPFAM" id="SSF47027">
    <property type="entry name" value="Acyl-CoA binding protein"/>
    <property type="match status" value="1"/>
</dbReference>
<evidence type="ECO:0000256" key="3">
    <source>
        <dbReference type="SAM" id="Phobius"/>
    </source>
</evidence>
<dbReference type="Proteomes" id="UP001212997">
    <property type="component" value="Unassembled WGS sequence"/>
</dbReference>
<comment type="caution">
    <text evidence="5">The sequence shown here is derived from an EMBL/GenBank/DDBJ whole genome shotgun (WGS) entry which is preliminary data.</text>
</comment>
<feature type="transmembrane region" description="Helical" evidence="3">
    <location>
        <begin position="396"/>
        <end position="414"/>
    </location>
</feature>
<feature type="region of interest" description="Disordered" evidence="2">
    <location>
        <begin position="74"/>
        <end position="155"/>
    </location>
</feature>
<name>A0AAD5YE21_9APHY</name>
<gene>
    <name evidence="5" type="ORF">NLI96_g5256</name>
</gene>
<dbReference type="Pfam" id="PF00887">
    <property type="entry name" value="ACBP"/>
    <property type="match status" value="1"/>
</dbReference>
<keyword evidence="3" id="KW-0472">Membrane</keyword>
<dbReference type="PANTHER" id="PTHR23310:SF133">
    <property type="entry name" value="COA BINDING PROTEIN, PUTATIVE (AFU_ORTHOLOGUE AFUA_1G12300)-RELATED"/>
    <property type="match status" value="1"/>
</dbReference>
<organism evidence="5 6">
    <name type="scientific">Meripilus lineatus</name>
    <dbReference type="NCBI Taxonomy" id="2056292"/>
    <lineage>
        <taxon>Eukaryota</taxon>
        <taxon>Fungi</taxon>
        <taxon>Dikarya</taxon>
        <taxon>Basidiomycota</taxon>
        <taxon>Agaricomycotina</taxon>
        <taxon>Agaricomycetes</taxon>
        <taxon>Polyporales</taxon>
        <taxon>Meripilaceae</taxon>
        <taxon>Meripilus</taxon>
    </lineage>
</organism>
<feature type="region of interest" description="Disordered" evidence="2">
    <location>
        <begin position="320"/>
        <end position="349"/>
    </location>
</feature>
<dbReference type="GO" id="GO:0000062">
    <property type="term" value="F:fatty-acyl-CoA binding"/>
    <property type="evidence" value="ECO:0007669"/>
    <property type="project" value="InterPro"/>
</dbReference>
<sequence>MTATVGNVQPPRPSVWDMLGRAKWDAWAKHKDLDQFEARWLYVDALLKVLRKYSDKTVAKDLVEELESFNVDPANFVTAGPLPRSRSSTASSSSESAGDLSGSRHSASIPAHLRNNQLNLSNPIPIPRPGPHPHLHEHEQETSSSEEDTEEEDDQVPLALSGAYGHTAMDRPQSSISSHRYRTPMASMMMSPPTLGIGVPPTQPMPTFETPSAFEGGPGSPIHSYPTSSVSYPGNQSVPPRTDLISPPNVYPSQPSYRNVGARSVRTYALQSGMSQRGMTPRPSSRPILERAIENVQAHLAALTERIESLEGLVHRSTNSFASQSGVRSPGWSGAGRGGSPTGGPREDDTWNVDDMGMWSIILNPLARVTTLFRTLMTFIASNDNHSPTMVVIRRLFLDISFLLFVLAIARMTWRRSGMRRREVLNALGGLWRALLGQRRPRVLVDRAV</sequence>
<proteinExistence type="predicted"/>
<dbReference type="GO" id="GO:0006631">
    <property type="term" value="P:fatty acid metabolic process"/>
    <property type="evidence" value="ECO:0007669"/>
    <property type="project" value="TreeGrafter"/>
</dbReference>
<keyword evidence="1" id="KW-0446">Lipid-binding</keyword>
<dbReference type="InterPro" id="IPR035984">
    <property type="entry name" value="Acyl-CoA-binding_sf"/>
</dbReference>